<feature type="binding site" evidence="11">
    <location>
        <position position="53"/>
    </location>
    <ligand>
        <name>Mg(2+)</name>
        <dbReference type="ChEBI" id="CHEBI:18420"/>
    </ligand>
</feature>
<dbReference type="EMBL" id="LRBV02000003">
    <property type="status" value="NOT_ANNOTATED_CDS"/>
    <property type="molecule type" value="Genomic_DNA"/>
</dbReference>
<evidence type="ECO:0000313" key="15">
    <source>
        <dbReference type="Proteomes" id="UP000594261"/>
    </source>
</evidence>
<evidence type="ECO:0000256" key="7">
    <source>
        <dbReference type="ARBA" id="ARBA00022892"/>
    </source>
</evidence>
<dbReference type="InterPro" id="IPR027417">
    <property type="entry name" value="P-loop_NTPase"/>
</dbReference>
<dbReference type="GO" id="GO:0003924">
    <property type="term" value="F:GTPase activity"/>
    <property type="evidence" value="ECO:0007669"/>
    <property type="project" value="InterPro"/>
</dbReference>
<evidence type="ECO:0000256" key="9">
    <source>
        <dbReference type="ARBA" id="ARBA00023034"/>
    </source>
</evidence>
<reference evidence="14 15" key="1">
    <citation type="journal article" date="2016" name="G3 (Bethesda)">
        <title>First Draft Assembly and Annotation of the Genome of a California Endemic Oak Quercus lobata Nee (Fagaceae).</title>
        <authorList>
            <person name="Sork V.L."/>
            <person name="Fitz-Gibbon S.T."/>
            <person name="Puiu D."/>
            <person name="Crepeau M."/>
            <person name="Gugger P.F."/>
            <person name="Sherman R."/>
            <person name="Stevens K."/>
            <person name="Langley C.H."/>
            <person name="Pellegrini M."/>
            <person name="Salzberg S.L."/>
        </authorList>
    </citation>
    <scope>NUCLEOTIDE SEQUENCE [LARGE SCALE GENOMIC DNA]</scope>
    <source>
        <strain evidence="14 15">cv. SW786</strain>
    </source>
</reference>
<evidence type="ECO:0000256" key="2">
    <source>
        <dbReference type="ARBA" id="ARBA00004555"/>
    </source>
</evidence>
<dbReference type="InterPro" id="IPR006687">
    <property type="entry name" value="Small_GTPase_SAR1"/>
</dbReference>
<keyword evidence="6" id="KW-0256">Endoplasmic reticulum</keyword>
<dbReference type="Gramene" id="QL03p018523:mrna">
    <property type="protein sequence ID" value="QL03p018523:mrna"/>
    <property type="gene ID" value="QL03p018523"/>
</dbReference>
<evidence type="ECO:0000256" key="13">
    <source>
        <dbReference type="PIRSR" id="PIRSR606689-2"/>
    </source>
</evidence>
<keyword evidence="8" id="KW-0653">Protein transport</keyword>
<dbReference type="Pfam" id="PF00025">
    <property type="entry name" value="Arf"/>
    <property type="match status" value="1"/>
</dbReference>
<keyword evidence="9" id="KW-0333">Golgi apparatus</keyword>
<evidence type="ECO:0000256" key="1">
    <source>
        <dbReference type="ARBA" id="ARBA00004240"/>
    </source>
</evidence>
<organism evidence="14 15">
    <name type="scientific">Quercus lobata</name>
    <name type="common">Valley oak</name>
    <dbReference type="NCBI Taxonomy" id="97700"/>
    <lineage>
        <taxon>Eukaryota</taxon>
        <taxon>Viridiplantae</taxon>
        <taxon>Streptophyta</taxon>
        <taxon>Embryophyta</taxon>
        <taxon>Tracheophyta</taxon>
        <taxon>Spermatophyta</taxon>
        <taxon>Magnoliopsida</taxon>
        <taxon>eudicotyledons</taxon>
        <taxon>Gunneridae</taxon>
        <taxon>Pentapetalae</taxon>
        <taxon>rosids</taxon>
        <taxon>fabids</taxon>
        <taxon>Fagales</taxon>
        <taxon>Fagaceae</taxon>
        <taxon>Quercus</taxon>
    </lineage>
</organism>
<feature type="binding site" evidence="13">
    <location>
        <position position="76"/>
    </location>
    <ligand>
        <name>Mg(2+)</name>
        <dbReference type="ChEBI" id="CHEBI:18420"/>
    </ligand>
</feature>
<keyword evidence="7" id="KW-0931">ER-Golgi transport</keyword>
<protein>
    <submittedName>
        <fullName evidence="14">Uncharacterized protein</fullName>
    </submittedName>
</protein>
<dbReference type="Proteomes" id="UP000594261">
    <property type="component" value="Chromosome 3"/>
</dbReference>
<comment type="similarity">
    <text evidence="3">Belongs to the small GTPase superfamily. SAR1 family.</text>
</comment>
<dbReference type="SMART" id="SM00178">
    <property type="entry name" value="SAR"/>
    <property type="match status" value="1"/>
</dbReference>
<evidence type="ECO:0000256" key="6">
    <source>
        <dbReference type="ARBA" id="ARBA00022824"/>
    </source>
</evidence>
<dbReference type="Gene3D" id="3.40.50.300">
    <property type="entry name" value="P-loop containing nucleotide triphosphate hydrolases"/>
    <property type="match status" value="1"/>
</dbReference>
<accession>A0A7N2R104</accession>
<dbReference type="GO" id="GO:0005525">
    <property type="term" value="F:GTP binding"/>
    <property type="evidence" value="ECO:0007669"/>
    <property type="project" value="UniProtKB-KW"/>
</dbReference>
<dbReference type="PRINTS" id="PR00328">
    <property type="entry name" value="SAR1GTPBP"/>
</dbReference>
<dbReference type="InterPro" id="IPR006689">
    <property type="entry name" value="Small_GTPase_ARF/SAR"/>
</dbReference>
<keyword evidence="10" id="KW-0342">GTP-binding</keyword>
<name>A0A7N2R104_QUELO</name>
<proteinExistence type="inferred from homology"/>
<dbReference type="PANTHER" id="PTHR45684">
    <property type="entry name" value="RE74312P"/>
    <property type="match status" value="1"/>
</dbReference>
<dbReference type="InParanoid" id="A0A7N2R104"/>
<keyword evidence="5 12" id="KW-0547">Nucleotide-binding</keyword>
<evidence type="ECO:0000256" key="4">
    <source>
        <dbReference type="ARBA" id="ARBA00022448"/>
    </source>
</evidence>
<evidence type="ECO:0000256" key="12">
    <source>
        <dbReference type="PIRSR" id="PIRSR606687-2"/>
    </source>
</evidence>
<dbReference type="GO" id="GO:0006886">
    <property type="term" value="P:intracellular protein transport"/>
    <property type="evidence" value="ECO:0007669"/>
    <property type="project" value="InterPro"/>
</dbReference>
<comment type="subcellular location">
    <subcellularLocation>
        <location evidence="1">Endoplasmic reticulum</location>
    </subcellularLocation>
    <subcellularLocation>
        <location evidence="2">Golgi apparatus</location>
    </subcellularLocation>
</comment>
<evidence type="ECO:0000256" key="5">
    <source>
        <dbReference type="ARBA" id="ARBA00022741"/>
    </source>
</evidence>
<evidence type="ECO:0000313" key="14">
    <source>
        <dbReference type="EnsemblPlants" id="QL03p018523:mrna"/>
    </source>
</evidence>
<keyword evidence="15" id="KW-1185">Reference proteome</keyword>
<dbReference type="EnsemblPlants" id="QL03p018523:mrna">
    <property type="protein sequence ID" value="QL03p018523:mrna"/>
    <property type="gene ID" value="QL03p018523"/>
</dbReference>
<evidence type="ECO:0000256" key="11">
    <source>
        <dbReference type="PIRSR" id="PIRSR606687-1"/>
    </source>
</evidence>
<feature type="binding site" evidence="12">
    <location>
        <position position="57"/>
    </location>
    <ligand>
        <name>GTP</name>
        <dbReference type="ChEBI" id="CHEBI:37565"/>
    </ligand>
</feature>
<dbReference type="GO" id="GO:0016192">
    <property type="term" value="P:vesicle-mediated transport"/>
    <property type="evidence" value="ECO:0007669"/>
    <property type="project" value="UniProtKB-KW"/>
</dbReference>
<dbReference type="PROSITE" id="PS51422">
    <property type="entry name" value="SAR1"/>
    <property type="match status" value="1"/>
</dbReference>
<keyword evidence="11" id="KW-0479">Metal-binding</keyword>
<evidence type="ECO:0000256" key="8">
    <source>
        <dbReference type="ARBA" id="ARBA00022927"/>
    </source>
</evidence>
<keyword evidence="4" id="KW-0813">Transport</keyword>
<dbReference type="SUPFAM" id="SSF52540">
    <property type="entry name" value="P-loop containing nucleoside triphosphate hydrolases"/>
    <property type="match status" value="1"/>
</dbReference>
<evidence type="ECO:0000256" key="10">
    <source>
        <dbReference type="ARBA" id="ARBA00023134"/>
    </source>
</evidence>
<dbReference type="AlphaFoldDB" id="A0A7N2R104"/>
<keyword evidence="11" id="KW-0460">Magnesium</keyword>
<dbReference type="GO" id="GO:0046872">
    <property type="term" value="F:metal ion binding"/>
    <property type="evidence" value="ECO:0007669"/>
    <property type="project" value="UniProtKB-KW"/>
</dbReference>
<evidence type="ECO:0000256" key="3">
    <source>
        <dbReference type="ARBA" id="ARBA00007507"/>
    </source>
</evidence>
<dbReference type="GO" id="GO:0005783">
    <property type="term" value="C:endoplasmic reticulum"/>
    <property type="evidence" value="ECO:0007669"/>
    <property type="project" value="UniProtKB-SubCell"/>
</dbReference>
<dbReference type="GO" id="GO:0005794">
    <property type="term" value="C:Golgi apparatus"/>
    <property type="evidence" value="ECO:0007669"/>
    <property type="project" value="UniProtKB-SubCell"/>
</dbReference>
<reference evidence="14" key="2">
    <citation type="submission" date="2021-01" db="UniProtKB">
        <authorList>
            <consortium name="EnsemblPlants"/>
        </authorList>
    </citation>
    <scope>IDENTIFICATION</scope>
</reference>
<sequence length="213" mass="24317">MYKNKHGRVVIELDIYTLNINIDTTTKKKKEEKLEGFYIFKPKGANVLFVGNDESCKMAVISSLSDENVEPALYLTSWVSCIGKIIFNFFDLGRPRIAHAVWRDYGAKMDAVVYIVDATRANEQFLGPRRDLNDLLSDEAFANLPFLILCTTQSFDYPEEELCSLLNLTNVTTGKGLLELAIANAHPLEVFVAEKYNTKEYLRGFKWLSHYIK</sequence>